<feature type="transmembrane region" description="Helical" evidence="2">
    <location>
        <begin position="188"/>
        <end position="205"/>
    </location>
</feature>
<dbReference type="InterPro" id="IPR021878">
    <property type="entry name" value="TgpA_N"/>
</dbReference>
<feature type="region of interest" description="Disordered" evidence="1">
    <location>
        <begin position="591"/>
        <end position="626"/>
    </location>
</feature>
<keyword evidence="2" id="KW-1133">Transmembrane helix</keyword>
<keyword evidence="2" id="KW-0812">Transmembrane</keyword>
<dbReference type="SMART" id="SM00460">
    <property type="entry name" value="TGc"/>
    <property type="match status" value="1"/>
</dbReference>
<dbReference type="EMBL" id="MBLM01000117">
    <property type="protein sequence ID" value="OHV36331.1"/>
    <property type="molecule type" value="Genomic_DNA"/>
</dbReference>
<feature type="transmembrane region" description="Helical" evidence="2">
    <location>
        <begin position="50"/>
        <end position="70"/>
    </location>
</feature>
<feature type="transmembrane region" description="Helical" evidence="2">
    <location>
        <begin position="164"/>
        <end position="182"/>
    </location>
</feature>
<accession>A0A1S1QSC3</accession>
<feature type="domain" description="Transglutaminase-like" evidence="3">
    <location>
        <begin position="484"/>
        <end position="554"/>
    </location>
</feature>
<feature type="transmembrane region" description="Helical" evidence="2">
    <location>
        <begin position="82"/>
        <end position="101"/>
    </location>
</feature>
<feature type="compositionally biased region" description="Basic and acidic residues" evidence="1">
    <location>
        <begin position="821"/>
        <end position="830"/>
    </location>
</feature>
<organism evidence="4 5">
    <name type="scientific">Parafrankia colletiae</name>
    <dbReference type="NCBI Taxonomy" id="573497"/>
    <lineage>
        <taxon>Bacteria</taxon>
        <taxon>Bacillati</taxon>
        <taxon>Actinomycetota</taxon>
        <taxon>Actinomycetes</taxon>
        <taxon>Frankiales</taxon>
        <taxon>Frankiaceae</taxon>
        <taxon>Parafrankia</taxon>
    </lineage>
</organism>
<dbReference type="InterPro" id="IPR052901">
    <property type="entry name" value="Bact_TGase-like"/>
</dbReference>
<evidence type="ECO:0000256" key="2">
    <source>
        <dbReference type="SAM" id="Phobius"/>
    </source>
</evidence>
<feature type="compositionally biased region" description="Low complexity" evidence="1">
    <location>
        <begin position="591"/>
        <end position="601"/>
    </location>
</feature>
<evidence type="ECO:0000313" key="5">
    <source>
        <dbReference type="Proteomes" id="UP000179627"/>
    </source>
</evidence>
<dbReference type="Pfam" id="PF11992">
    <property type="entry name" value="TgpA_N"/>
    <property type="match status" value="1"/>
</dbReference>
<dbReference type="Pfam" id="PF01841">
    <property type="entry name" value="Transglut_core"/>
    <property type="match status" value="1"/>
</dbReference>
<sequence>MLGAVPKADLADGGGPGSPRRRAVQLALVAGLALVGGSGFTRLFPARDLWVPLPVAAVLPVLLVGLLGSVQVRSRRRLASPAITVPVWSIGFTVWTAYTVAAGTGGFLARLDVVRMGVVDGWARLLDVAAPAPADPDLLIVALAPTWLAAAIGAELTLRTRASLAPAFPAALTLVAATAVSLPAPGSNLPQAVALVATTAAYLLTRMPRTGRNGLAWQWARGAGATVTVLTASVLVAVTVLGAGRAGDPVDPRDHRSVRPADAAGTSPLAALSGWTAHPDEVLFRAEVNGPDPAQPVTFRLAVLDSYDGVTWRSSARFVRAGDPIAPPRGDGADRRADAVSQTVEVVGLRGRMLPSYGWPTSGPPGARVDPDSGMLLGGRPLTEGARLEIVSRVAPAPAPAAVTGLSAGSMAPTGPSGTADTDPDLGIPADPPPILREMAELATARGQTPFERAALLSQYLSATFVFDPAVPPGHAYGHIEHFLGHTRRGTSEQFATTFVLAARLLGLPARLAVGFTAPPAPDGGSRSVHGSDALAWAEVRFDGVGWLSFFPTPRAADARGASVAGSNQGESPEQAELIDVALRSVAAAGTTGTEGAAAPGTEEDAGDADRGRREPSDSAGARPPWVTPAGLALGGVTVLYLVLALLAAEARRRLRRAARARTRVVAAWEGAIEALTDAAVPVPAAASPGQVARLAATARVGPAVEADLAGLADLVTLALFAPAAALDWDGEPGTRTAAEAWRRLDQIERSLRRGEDRRGHARRVRRALLRALAPATVRAGLRGLRAPAVATVATGLPGGDDLSGRDDPSGGGGSPAGSAPDRDRIASPV</sequence>
<keyword evidence="2" id="KW-0472">Membrane</keyword>
<evidence type="ECO:0000256" key="1">
    <source>
        <dbReference type="SAM" id="MobiDB-lite"/>
    </source>
</evidence>
<dbReference type="PANTHER" id="PTHR42736">
    <property type="entry name" value="PROTEIN-GLUTAMINE GAMMA-GLUTAMYLTRANSFERASE"/>
    <property type="match status" value="1"/>
</dbReference>
<dbReference type="OrthoDB" id="9804023at2"/>
<reference evidence="5" key="1">
    <citation type="submission" date="2016-07" db="EMBL/GenBank/DDBJ databases">
        <title>Sequence Frankia sp. strain CcI1.17.</title>
        <authorList>
            <person name="Ghodhbane-Gtari F."/>
            <person name="Swanson E."/>
            <person name="Gueddou A."/>
            <person name="Morris K."/>
            <person name="Hezbri K."/>
            <person name="Ktari A."/>
            <person name="Nouioui I."/>
            <person name="Abebe-Akele F."/>
            <person name="Simpson S."/>
            <person name="Thomas K."/>
            <person name="Gtari M."/>
            <person name="Tisa L.S."/>
            <person name="Hurst S."/>
        </authorList>
    </citation>
    <scope>NUCLEOTIDE SEQUENCE [LARGE SCALE GENOMIC DNA]</scope>
    <source>
        <strain evidence="5">Cc1.17</strain>
    </source>
</reference>
<dbReference type="AlphaFoldDB" id="A0A1S1QSC3"/>
<dbReference type="PANTHER" id="PTHR42736:SF1">
    <property type="entry name" value="PROTEIN-GLUTAMINE GAMMA-GLUTAMYLTRANSFERASE"/>
    <property type="match status" value="1"/>
</dbReference>
<feature type="transmembrane region" description="Helical" evidence="2">
    <location>
        <begin position="225"/>
        <end position="244"/>
    </location>
</feature>
<proteinExistence type="predicted"/>
<dbReference type="SUPFAM" id="SSF54001">
    <property type="entry name" value="Cysteine proteinases"/>
    <property type="match status" value="1"/>
</dbReference>
<feature type="transmembrane region" description="Helical" evidence="2">
    <location>
        <begin position="26"/>
        <end position="44"/>
    </location>
</feature>
<dbReference type="Proteomes" id="UP000179627">
    <property type="component" value="Unassembled WGS sequence"/>
</dbReference>
<feature type="compositionally biased region" description="Basic and acidic residues" evidence="1">
    <location>
        <begin position="608"/>
        <end position="617"/>
    </location>
</feature>
<feature type="region of interest" description="Disordered" evidence="1">
    <location>
        <begin position="793"/>
        <end position="830"/>
    </location>
</feature>
<evidence type="ECO:0000313" key="4">
    <source>
        <dbReference type="EMBL" id="OHV36331.1"/>
    </source>
</evidence>
<gene>
    <name evidence="4" type="ORF">CC117_18290</name>
</gene>
<keyword evidence="5" id="KW-1185">Reference proteome</keyword>
<dbReference type="Gene3D" id="3.10.620.30">
    <property type="match status" value="1"/>
</dbReference>
<name>A0A1S1QSC3_9ACTN</name>
<protein>
    <submittedName>
        <fullName evidence="4">Transglutaminase</fullName>
    </submittedName>
</protein>
<feature type="region of interest" description="Disordered" evidence="1">
    <location>
        <begin position="407"/>
        <end position="426"/>
    </location>
</feature>
<dbReference type="InterPro" id="IPR002931">
    <property type="entry name" value="Transglutaminase-like"/>
</dbReference>
<comment type="caution">
    <text evidence="4">The sequence shown here is derived from an EMBL/GenBank/DDBJ whole genome shotgun (WGS) entry which is preliminary data.</text>
</comment>
<dbReference type="InterPro" id="IPR038765">
    <property type="entry name" value="Papain-like_cys_pep_sf"/>
</dbReference>
<evidence type="ECO:0000259" key="3">
    <source>
        <dbReference type="SMART" id="SM00460"/>
    </source>
</evidence>
<dbReference type="RefSeq" id="WP_071085004.1">
    <property type="nucleotide sequence ID" value="NZ_MBLM01000117.1"/>
</dbReference>
<feature type="transmembrane region" description="Helical" evidence="2">
    <location>
        <begin position="626"/>
        <end position="649"/>
    </location>
</feature>